<reference evidence="13 14" key="1">
    <citation type="submission" date="2020-07" db="EMBL/GenBank/DDBJ databases">
        <title>Genomic Encyclopedia of Type Strains, Phase IV (KMG-IV): sequencing the most valuable type-strain genomes for metagenomic binning, comparative biology and taxonomic classification.</title>
        <authorList>
            <person name="Goeker M."/>
        </authorList>
    </citation>
    <scope>NUCLEOTIDE SEQUENCE [LARGE SCALE GENOMIC DNA]</scope>
    <source>
        <strain evidence="13 14">DSM 17721</strain>
    </source>
</reference>
<dbReference type="Proteomes" id="UP000525298">
    <property type="component" value="Unassembled WGS sequence"/>
</dbReference>
<dbReference type="PRINTS" id="PR00509">
    <property type="entry name" value="PGMPMM"/>
</dbReference>
<sequence>MGRFFGTDGVRGLANQHPITPEIALNLGRAAAAVLKHNHRSTIVIGKDGRKSGDMIEAALAAGICSAGADVLLAGMLPTPAVAFLVRHARADAGIMVSASHNPYEDNGIKLFDAMGFKLDSATEEQIEARILNTSPEIHLAAAPEAIGRVYPMPEAADQYAGFLKKSLGRNELLRGMKIVLDCANGATSEIAPQVFENLGADLTVLFNSPNGTNINDGCGSQHIETLQQAVLENRADLGCAFDGDGDRLIAVDETGAAVTGDQILAICARHLKQAGRLKNNLAVSTVMSNLGLRLALKEMEIEHRITDVGDRYVLDEMRKSGAIIGGEDSGHMIFLDAHTSGDGILTALHLIEAMDASNSRLSGLCRIMRRYPQVLKNVRIREKTDIYQVPAIAGKIEKVKTHLGEQGRVLVRYSGTQPLCRIMVEGPDEKETDQLCQQIVDVIAAELNGSLE</sequence>
<dbReference type="HAMAP" id="MF_01554_B">
    <property type="entry name" value="GlmM_B"/>
    <property type="match status" value="1"/>
</dbReference>
<evidence type="ECO:0000259" key="12">
    <source>
        <dbReference type="Pfam" id="PF02880"/>
    </source>
</evidence>
<dbReference type="InterPro" id="IPR005846">
    <property type="entry name" value="A-D-PHexomutase_a/b/a-III"/>
</dbReference>
<dbReference type="PANTHER" id="PTHR42946:SF1">
    <property type="entry name" value="PHOSPHOGLUCOMUTASE (ALPHA-D-GLUCOSE-1,6-BISPHOSPHATE-DEPENDENT)"/>
    <property type="match status" value="1"/>
</dbReference>
<comment type="similarity">
    <text evidence="1 6 7">Belongs to the phosphohexose mutase family.</text>
</comment>
<dbReference type="InterPro" id="IPR005845">
    <property type="entry name" value="A-D-PHexomutase_a/b/a-II"/>
</dbReference>
<evidence type="ECO:0000313" key="14">
    <source>
        <dbReference type="Proteomes" id="UP000525298"/>
    </source>
</evidence>
<dbReference type="Pfam" id="PF00408">
    <property type="entry name" value="PGM_PMM_IV"/>
    <property type="match status" value="1"/>
</dbReference>
<evidence type="ECO:0000256" key="4">
    <source>
        <dbReference type="ARBA" id="ARBA00022842"/>
    </source>
</evidence>
<dbReference type="RefSeq" id="WP_181550325.1">
    <property type="nucleotide sequence ID" value="NZ_JACDUS010000002.1"/>
</dbReference>
<feature type="binding site" evidence="6">
    <location>
        <position position="243"/>
    </location>
    <ligand>
        <name>Mg(2+)</name>
        <dbReference type="ChEBI" id="CHEBI:18420"/>
    </ligand>
</feature>
<proteinExistence type="inferred from homology"/>
<dbReference type="Pfam" id="PF02880">
    <property type="entry name" value="PGM_PMM_III"/>
    <property type="match status" value="1"/>
</dbReference>
<feature type="domain" description="Alpha-D-phosphohexomutase alpha/beta/alpha" evidence="12">
    <location>
        <begin position="260"/>
        <end position="372"/>
    </location>
</feature>
<dbReference type="SUPFAM" id="SSF55957">
    <property type="entry name" value="Phosphoglucomutase, C-terminal domain"/>
    <property type="match status" value="1"/>
</dbReference>
<dbReference type="InterPro" id="IPR005843">
    <property type="entry name" value="A-D-PHexomutase_C"/>
</dbReference>
<dbReference type="GO" id="GO:0006048">
    <property type="term" value="P:UDP-N-acetylglucosamine biosynthetic process"/>
    <property type="evidence" value="ECO:0007669"/>
    <property type="project" value="TreeGrafter"/>
</dbReference>
<gene>
    <name evidence="6" type="primary">glmM</name>
    <name evidence="13" type="ORF">HNR65_000981</name>
</gene>
<dbReference type="InterPro" id="IPR036900">
    <property type="entry name" value="A-D-PHexomutase_C_sf"/>
</dbReference>
<keyword evidence="4 6" id="KW-0460">Magnesium</keyword>
<feature type="binding site" evidence="6">
    <location>
        <position position="247"/>
    </location>
    <ligand>
        <name>Mg(2+)</name>
        <dbReference type="ChEBI" id="CHEBI:18420"/>
    </ligand>
</feature>
<dbReference type="FunFam" id="3.30.310.50:FF:000001">
    <property type="entry name" value="Phosphoglucosamine mutase"/>
    <property type="match status" value="1"/>
</dbReference>
<feature type="domain" description="Alpha-D-phosphohexomutase alpha/beta/alpha" evidence="10">
    <location>
        <begin position="4"/>
        <end position="134"/>
    </location>
</feature>
<dbReference type="AlphaFoldDB" id="A0A7W0C7M4"/>
<dbReference type="SUPFAM" id="SSF53738">
    <property type="entry name" value="Phosphoglucomutase, first 3 domains"/>
    <property type="match status" value="3"/>
</dbReference>
<evidence type="ECO:0000256" key="8">
    <source>
        <dbReference type="RuleBase" id="RU004327"/>
    </source>
</evidence>
<dbReference type="EC" id="5.4.2.10" evidence="6 8"/>
<accession>A0A7W0C7M4</accession>
<dbReference type="InterPro" id="IPR050060">
    <property type="entry name" value="Phosphoglucosamine_mutase"/>
</dbReference>
<feature type="active site" description="Phosphoserine intermediate" evidence="6">
    <location>
        <position position="100"/>
    </location>
</feature>
<keyword evidence="14" id="KW-1185">Reference proteome</keyword>
<dbReference type="GO" id="GO:0008966">
    <property type="term" value="F:phosphoglucosamine mutase activity"/>
    <property type="evidence" value="ECO:0007669"/>
    <property type="project" value="UniProtKB-UniRule"/>
</dbReference>
<evidence type="ECO:0000256" key="7">
    <source>
        <dbReference type="RuleBase" id="RU004326"/>
    </source>
</evidence>
<dbReference type="GO" id="GO:0000287">
    <property type="term" value="F:magnesium ion binding"/>
    <property type="evidence" value="ECO:0007669"/>
    <property type="project" value="UniProtKB-UniRule"/>
</dbReference>
<comment type="caution">
    <text evidence="13">The sequence shown here is derived from an EMBL/GenBank/DDBJ whole genome shotgun (WGS) entry which is preliminary data.</text>
</comment>
<comment type="cofactor">
    <cofactor evidence="6">
        <name>Mg(2+)</name>
        <dbReference type="ChEBI" id="CHEBI:18420"/>
    </cofactor>
    <text evidence="6">Binds 1 Mg(2+) ion per subunit.</text>
</comment>
<comment type="catalytic activity">
    <reaction evidence="6 8">
        <text>alpha-D-glucosamine 1-phosphate = D-glucosamine 6-phosphate</text>
        <dbReference type="Rhea" id="RHEA:23424"/>
        <dbReference type="ChEBI" id="CHEBI:58516"/>
        <dbReference type="ChEBI" id="CHEBI:58725"/>
        <dbReference type="EC" id="5.4.2.10"/>
    </reaction>
</comment>
<dbReference type="Gene3D" id="3.40.120.10">
    <property type="entry name" value="Alpha-D-Glucose-1,6-Bisphosphate, subunit A, domain 3"/>
    <property type="match status" value="3"/>
</dbReference>
<dbReference type="GO" id="GO:0009252">
    <property type="term" value="P:peptidoglycan biosynthetic process"/>
    <property type="evidence" value="ECO:0007669"/>
    <property type="project" value="UniProtKB-ARBA"/>
</dbReference>
<dbReference type="InterPro" id="IPR016066">
    <property type="entry name" value="A-D-PHexomutase_CS"/>
</dbReference>
<organism evidence="13 14">
    <name type="scientific">Desulfosalsimonas propionicica</name>
    <dbReference type="NCBI Taxonomy" id="332175"/>
    <lineage>
        <taxon>Bacteria</taxon>
        <taxon>Pseudomonadati</taxon>
        <taxon>Thermodesulfobacteriota</taxon>
        <taxon>Desulfobacteria</taxon>
        <taxon>Desulfobacterales</taxon>
        <taxon>Desulfosalsimonadaceae</taxon>
        <taxon>Desulfosalsimonas</taxon>
    </lineage>
</organism>
<dbReference type="Pfam" id="PF02878">
    <property type="entry name" value="PGM_PMM_I"/>
    <property type="match status" value="1"/>
</dbReference>
<feature type="domain" description="Alpha-D-phosphohexomutase C-terminal" evidence="9">
    <location>
        <begin position="376"/>
        <end position="442"/>
    </location>
</feature>
<dbReference type="GO" id="GO:0005975">
    <property type="term" value="P:carbohydrate metabolic process"/>
    <property type="evidence" value="ECO:0007669"/>
    <property type="project" value="InterPro"/>
</dbReference>
<name>A0A7W0C7M4_9BACT</name>
<feature type="binding site" evidence="6">
    <location>
        <position position="245"/>
    </location>
    <ligand>
        <name>Mg(2+)</name>
        <dbReference type="ChEBI" id="CHEBI:18420"/>
    </ligand>
</feature>
<keyword evidence="2 6" id="KW-0597">Phosphoprotein</keyword>
<keyword evidence="5 6" id="KW-0413">Isomerase</keyword>
<dbReference type="InterPro" id="IPR005844">
    <property type="entry name" value="A-D-PHexomutase_a/b/a-I"/>
</dbReference>
<evidence type="ECO:0000259" key="10">
    <source>
        <dbReference type="Pfam" id="PF02878"/>
    </source>
</evidence>
<dbReference type="FunFam" id="3.40.120.10:FF:000001">
    <property type="entry name" value="Phosphoglucosamine mutase"/>
    <property type="match status" value="1"/>
</dbReference>
<evidence type="ECO:0000313" key="13">
    <source>
        <dbReference type="EMBL" id="MBA2880663.1"/>
    </source>
</evidence>
<dbReference type="InterPro" id="IPR006352">
    <property type="entry name" value="GlmM_bact"/>
</dbReference>
<feature type="domain" description="Alpha-D-phosphohexomutase alpha/beta/alpha" evidence="11">
    <location>
        <begin position="159"/>
        <end position="256"/>
    </location>
</feature>
<evidence type="ECO:0000259" key="11">
    <source>
        <dbReference type="Pfam" id="PF02879"/>
    </source>
</evidence>
<feature type="binding site" description="via phosphate group" evidence="6">
    <location>
        <position position="100"/>
    </location>
    <ligand>
        <name>Mg(2+)</name>
        <dbReference type="ChEBI" id="CHEBI:18420"/>
    </ligand>
</feature>
<dbReference type="PROSITE" id="PS00710">
    <property type="entry name" value="PGM_PMM"/>
    <property type="match status" value="1"/>
</dbReference>
<evidence type="ECO:0000256" key="2">
    <source>
        <dbReference type="ARBA" id="ARBA00022553"/>
    </source>
</evidence>
<dbReference type="EMBL" id="JACDUS010000002">
    <property type="protein sequence ID" value="MBA2880663.1"/>
    <property type="molecule type" value="Genomic_DNA"/>
</dbReference>
<dbReference type="PANTHER" id="PTHR42946">
    <property type="entry name" value="PHOSPHOHEXOSE MUTASE"/>
    <property type="match status" value="1"/>
</dbReference>
<dbReference type="InterPro" id="IPR016055">
    <property type="entry name" value="A-D-PHexomutase_a/b/a-I/II/III"/>
</dbReference>
<dbReference type="InterPro" id="IPR005841">
    <property type="entry name" value="Alpha-D-phosphohexomutase_SF"/>
</dbReference>
<dbReference type="NCBIfam" id="NF008139">
    <property type="entry name" value="PRK10887.1"/>
    <property type="match status" value="1"/>
</dbReference>
<comment type="function">
    <text evidence="6 8">Catalyzes the conversion of glucosamine-6-phosphate to glucosamine-1-phosphate.</text>
</comment>
<dbReference type="Pfam" id="PF02879">
    <property type="entry name" value="PGM_PMM_II"/>
    <property type="match status" value="1"/>
</dbReference>
<evidence type="ECO:0000259" key="9">
    <source>
        <dbReference type="Pfam" id="PF00408"/>
    </source>
</evidence>
<dbReference type="Gene3D" id="3.30.310.50">
    <property type="entry name" value="Alpha-D-phosphohexomutase, C-terminal domain"/>
    <property type="match status" value="1"/>
</dbReference>
<dbReference type="NCBIfam" id="TIGR01455">
    <property type="entry name" value="glmM"/>
    <property type="match status" value="1"/>
</dbReference>
<comment type="PTM">
    <text evidence="6">Activated by phosphorylation.</text>
</comment>
<dbReference type="GO" id="GO:0004615">
    <property type="term" value="F:phosphomannomutase activity"/>
    <property type="evidence" value="ECO:0007669"/>
    <property type="project" value="TreeGrafter"/>
</dbReference>
<keyword evidence="3 6" id="KW-0479">Metal-binding</keyword>
<feature type="modified residue" description="Phosphoserine" evidence="6">
    <location>
        <position position="100"/>
    </location>
</feature>
<evidence type="ECO:0000256" key="5">
    <source>
        <dbReference type="ARBA" id="ARBA00023235"/>
    </source>
</evidence>
<evidence type="ECO:0000256" key="1">
    <source>
        <dbReference type="ARBA" id="ARBA00010231"/>
    </source>
</evidence>
<dbReference type="GO" id="GO:0005829">
    <property type="term" value="C:cytosol"/>
    <property type="evidence" value="ECO:0007669"/>
    <property type="project" value="TreeGrafter"/>
</dbReference>
<dbReference type="CDD" id="cd05802">
    <property type="entry name" value="GlmM"/>
    <property type="match status" value="1"/>
</dbReference>
<evidence type="ECO:0000256" key="3">
    <source>
        <dbReference type="ARBA" id="ARBA00022723"/>
    </source>
</evidence>
<evidence type="ECO:0000256" key="6">
    <source>
        <dbReference type="HAMAP-Rule" id="MF_01554"/>
    </source>
</evidence>
<dbReference type="FunFam" id="3.40.120.10:FF:000003">
    <property type="entry name" value="Phosphoglucosamine mutase"/>
    <property type="match status" value="1"/>
</dbReference>
<protein>
    <recommendedName>
        <fullName evidence="6 8">Phosphoglucosamine mutase</fullName>
        <ecNumber evidence="6 8">5.4.2.10</ecNumber>
    </recommendedName>
</protein>